<organism evidence="2 3">
    <name type="scientific">Hortaea werneckii</name>
    <name type="common">Black yeast</name>
    <name type="synonym">Cladosporium werneckii</name>
    <dbReference type="NCBI Taxonomy" id="91943"/>
    <lineage>
        <taxon>Eukaryota</taxon>
        <taxon>Fungi</taxon>
        <taxon>Dikarya</taxon>
        <taxon>Ascomycota</taxon>
        <taxon>Pezizomycotina</taxon>
        <taxon>Dothideomycetes</taxon>
        <taxon>Dothideomycetidae</taxon>
        <taxon>Mycosphaerellales</taxon>
        <taxon>Teratosphaeriaceae</taxon>
        <taxon>Hortaea</taxon>
    </lineage>
</organism>
<dbReference type="VEuPathDB" id="FungiDB:BTJ68_06418"/>
<feature type="domain" description="ABM" evidence="1">
    <location>
        <begin position="5"/>
        <end position="80"/>
    </location>
</feature>
<dbReference type="OrthoDB" id="194076at2759"/>
<dbReference type="SUPFAM" id="SSF54909">
    <property type="entry name" value="Dimeric alpha+beta barrel"/>
    <property type="match status" value="1"/>
</dbReference>
<dbReference type="Proteomes" id="UP000270230">
    <property type="component" value="Unassembled WGS sequence"/>
</dbReference>
<dbReference type="InterPro" id="IPR011008">
    <property type="entry name" value="Dimeric_a/b-barrel"/>
</dbReference>
<evidence type="ECO:0000313" key="3">
    <source>
        <dbReference type="Proteomes" id="UP000270230"/>
    </source>
</evidence>
<dbReference type="Pfam" id="PF03992">
    <property type="entry name" value="ABM"/>
    <property type="match status" value="1"/>
</dbReference>
<dbReference type="Gene3D" id="3.30.70.100">
    <property type="match status" value="1"/>
</dbReference>
<proteinExistence type="predicted"/>
<protein>
    <recommendedName>
        <fullName evidence="1">ABM domain-containing protein</fullName>
    </recommendedName>
</protein>
<sequence length="144" mass="17144">MVYTLVVHLYAKADDESINKLVAKLQEASQVYSNDKETLGWFVMQSESDKRAFTIVERYAHESSQKYHLENPYWQTYVERDFQLHYSSANDRLTLLTRFDKYVVPLLDKPMDLRRLNELDTSKEVRVEHDQGLWENVKKHQSQS</sequence>
<gene>
    <name evidence="2" type="ORF">D0865_15013</name>
</gene>
<dbReference type="PANTHER" id="PTHR38052:SF1">
    <property type="entry name" value="ABM DOMAIN-CONTAINING PROTEIN"/>
    <property type="match status" value="1"/>
</dbReference>
<dbReference type="PANTHER" id="PTHR38052">
    <property type="entry name" value="EXPRESSED PROTEIN"/>
    <property type="match status" value="1"/>
</dbReference>
<accession>A0A3M7AVA7</accession>
<comment type="caution">
    <text evidence="2">The sequence shown here is derived from an EMBL/GenBank/DDBJ whole genome shotgun (WGS) entry which is preliminary data.</text>
</comment>
<dbReference type="InterPro" id="IPR007138">
    <property type="entry name" value="ABM_dom"/>
</dbReference>
<dbReference type="EMBL" id="QWIN01002320">
    <property type="protein sequence ID" value="RMY31391.1"/>
    <property type="molecule type" value="Genomic_DNA"/>
</dbReference>
<name>A0A3M7AVA7_HORWE</name>
<evidence type="ECO:0000259" key="1">
    <source>
        <dbReference type="Pfam" id="PF03992"/>
    </source>
</evidence>
<evidence type="ECO:0000313" key="2">
    <source>
        <dbReference type="EMBL" id="RMY31391.1"/>
    </source>
</evidence>
<reference evidence="2 3" key="1">
    <citation type="journal article" date="2018" name="BMC Genomics">
        <title>Genomic evidence for intraspecific hybridization in a clonal and extremely halotolerant yeast.</title>
        <authorList>
            <person name="Gostincar C."/>
            <person name="Stajich J.E."/>
            <person name="Zupancic J."/>
            <person name="Zalar P."/>
            <person name="Gunde-Cimerman N."/>
        </authorList>
    </citation>
    <scope>NUCLEOTIDE SEQUENCE [LARGE SCALE GENOMIC DNA]</scope>
    <source>
        <strain evidence="2 3">EXF-151</strain>
    </source>
</reference>
<dbReference type="AlphaFoldDB" id="A0A3M7AVA7"/>